<accession>A0ABS4SR95</accession>
<name>A0ABS4SR95_9PROT</name>
<dbReference type="InterPro" id="IPR012312">
    <property type="entry name" value="Hemerythrin-like"/>
</dbReference>
<evidence type="ECO:0000313" key="3">
    <source>
        <dbReference type="Proteomes" id="UP000781958"/>
    </source>
</evidence>
<dbReference type="Pfam" id="PF01814">
    <property type="entry name" value="Hemerythrin"/>
    <property type="match status" value="1"/>
</dbReference>
<organism evidence="2 3">
    <name type="scientific">Azospirillum rugosum</name>
    <dbReference type="NCBI Taxonomy" id="416170"/>
    <lineage>
        <taxon>Bacteria</taxon>
        <taxon>Pseudomonadati</taxon>
        <taxon>Pseudomonadota</taxon>
        <taxon>Alphaproteobacteria</taxon>
        <taxon>Rhodospirillales</taxon>
        <taxon>Azospirillaceae</taxon>
        <taxon>Azospirillum</taxon>
    </lineage>
</organism>
<gene>
    <name evidence="2" type="ORF">J2851_004883</name>
</gene>
<feature type="domain" description="Hemerythrin-like" evidence="1">
    <location>
        <begin position="9"/>
        <end position="147"/>
    </location>
</feature>
<sequence>MLDLQSEIAKLLHVDHMTTLATLQSLDELLASRPGRLPNLTDEAVRRTLQDVIAIAAQEVGRHFAFEEGQLFPLLEACGQTGMVGLLTMEHHSILPAAQEAARLATEALGAGTFTPDGWEDFQRVAMELLEREMFHIQKEEMGLLAAIAALVSPEDDARLAEAYRALA</sequence>
<dbReference type="RefSeq" id="WP_209769462.1">
    <property type="nucleotide sequence ID" value="NZ_JAGINP010000019.1"/>
</dbReference>
<proteinExistence type="predicted"/>
<dbReference type="Proteomes" id="UP000781958">
    <property type="component" value="Unassembled WGS sequence"/>
</dbReference>
<evidence type="ECO:0000259" key="1">
    <source>
        <dbReference type="Pfam" id="PF01814"/>
    </source>
</evidence>
<keyword evidence="3" id="KW-1185">Reference proteome</keyword>
<comment type="caution">
    <text evidence="2">The sequence shown here is derived from an EMBL/GenBank/DDBJ whole genome shotgun (WGS) entry which is preliminary data.</text>
</comment>
<dbReference type="EMBL" id="JAGINP010000019">
    <property type="protein sequence ID" value="MBP2295080.1"/>
    <property type="molecule type" value="Genomic_DNA"/>
</dbReference>
<dbReference type="Gene3D" id="1.20.120.520">
    <property type="entry name" value="nmb1532 protein domain like"/>
    <property type="match status" value="1"/>
</dbReference>
<evidence type="ECO:0000313" key="2">
    <source>
        <dbReference type="EMBL" id="MBP2295080.1"/>
    </source>
</evidence>
<protein>
    <submittedName>
        <fullName evidence="2">DUF438 domain-containing protein</fullName>
    </submittedName>
</protein>
<reference evidence="2 3" key="1">
    <citation type="submission" date="2021-03" db="EMBL/GenBank/DDBJ databases">
        <title>Genomic Encyclopedia of Type Strains, Phase III (KMG-III): the genomes of soil and plant-associated and newly described type strains.</title>
        <authorList>
            <person name="Whitman W."/>
        </authorList>
    </citation>
    <scope>NUCLEOTIDE SEQUENCE [LARGE SCALE GENOMIC DNA]</scope>
    <source>
        <strain evidence="2 3">IMMIB AFH-6</strain>
    </source>
</reference>